<evidence type="ECO:0000313" key="7">
    <source>
        <dbReference type="Proteomes" id="UP000195442"/>
    </source>
</evidence>
<dbReference type="EMBL" id="FUKJ01000017">
    <property type="protein sequence ID" value="SJM89322.1"/>
    <property type="molecule type" value="Genomic_DNA"/>
</dbReference>
<dbReference type="OrthoDB" id="5555605at2"/>
<evidence type="ECO:0000256" key="4">
    <source>
        <dbReference type="ARBA" id="ARBA00023136"/>
    </source>
</evidence>
<dbReference type="GO" id="GO:0005886">
    <property type="term" value="C:plasma membrane"/>
    <property type="evidence" value="ECO:0007669"/>
    <property type="project" value="InterPro"/>
</dbReference>
<dbReference type="Proteomes" id="UP000195442">
    <property type="component" value="Unassembled WGS sequence"/>
</dbReference>
<keyword evidence="2" id="KW-0812">Transmembrane</keyword>
<organism evidence="6 7">
    <name type="scientific">Crenothrix polyspora</name>
    <dbReference type="NCBI Taxonomy" id="360316"/>
    <lineage>
        <taxon>Bacteria</taxon>
        <taxon>Pseudomonadati</taxon>
        <taxon>Pseudomonadota</taxon>
        <taxon>Gammaproteobacteria</taxon>
        <taxon>Methylococcales</taxon>
        <taxon>Crenotrichaceae</taxon>
        <taxon>Crenothrix</taxon>
    </lineage>
</organism>
<evidence type="ECO:0000256" key="2">
    <source>
        <dbReference type="ARBA" id="ARBA00022692"/>
    </source>
</evidence>
<evidence type="ECO:0000313" key="6">
    <source>
        <dbReference type="EMBL" id="SJM89322.1"/>
    </source>
</evidence>
<evidence type="ECO:0000256" key="3">
    <source>
        <dbReference type="ARBA" id="ARBA00022989"/>
    </source>
</evidence>
<evidence type="ECO:0000259" key="5">
    <source>
        <dbReference type="Pfam" id="PF04357"/>
    </source>
</evidence>
<proteinExistence type="predicted"/>
<dbReference type="GO" id="GO:0009306">
    <property type="term" value="P:protein secretion"/>
    <property type="evidence" value="ECO:0007669"/>
    <property type="project" value="InterPro"/>
</dbReference>
<dbReference type="GO" id="GO:0097347">
    <property type="term" value="C:TAM protein secretion complex"/>
    <property type="evidence" value="ECO:0007669"/>
    <property type="project" value="TreeGrafter"/>
</dbReference>
<keyword evidence="4" id="KW-0472">Membrane</keyword>
<feature type="domain" description="Translocation and assembly module TamB C-terminal" evidence="5">
    <location>
        <begin position="1003"/>
        <end position="1334"/>
    </location>
</feature>
<protein>
    <submittedName>
        <fullName evidence="6">Translocation and assembly module TamB</fullName>
    </submittedName>
</protein>
<comment type="subcellular location">
    <subcellularLocation>
        <location evidence="1">Membrane</location>
        <topology evidence="1">Single-pass membrane protein</topology>
    </subcellularLocation>
</comment>
<reference evidence="7" key="1">
    <citation type="submission" date="2017-02" db="EMBL/GenBank/DDBJ databases">
        <authorList>
            <person name="Daims H."/>
        </authorList>
    </citation>
    <scope>NUCLEOTIDE SEQUENCE [LARGE SCALE GENOMIC DNA]</scope>
</reference>
<dbReference type="InterPro" id="IPR007452">
    <property type="entry name" value="TamB_C"/>
</dbReference>
<dbReference type="PANTHER" id="PTHR36985">
    <property type="entry name" value="TRANSLOCATION AND ASSEMBLY MODULE SUBUNIT TAMB"/>
    <property type="match status" value="1"/>
</dbReference>
<sequence>MKKRWGIFFLILVLIIPLTLFGLISSESGSRWLLQSVFSFIPAQITIDATEGRLIDRLTLTGFNVKTDTETVTIKKVFLTWQPYQLFSGILKVDNLTVDGLDINVTQTKDPEKKSTDFETGIQLPFQLDISNILITDVKFTSDGQLQTFDKLQLSAKTEANQFKLTSLAINSDTLTATAKGAVMLDKGFPLNLQANWQIKANKNGLWQGVTTIIGDFSKLVFDNQLVSPFKLALHGSVEEVLTTPRITAQGDWHNLTWPLSATPPQIQSPQGHFEMVGLLNAYQLKLNGQLIQQYLPQAQLSFDGKGSLEAIAIKKLELKSTTGLFQLAGNASWGDAPMFDLTATGQKFNPAIFNPQLPGSLTFGSHLKGKLDPKALQITAEINKLTGQLRNYPVNANGKLVLHGEQLKVDALRIASGDNKIAVDGQVEQGDGILVLSINMPTLATLWPTLDGSLKGNGRIQGSWKKPTVNFEAQGKHLQFADYKSENIALNLDYQHDEQKISAVNLSANNLLIGTTPIEKLSIAGKGTLKQHDFKADISSPQGNVSTALTGGLIATTWKGTISKLAVTDQDNNRWLLKNTMALHVGKKPLGFDVAIDEGCLVRQSASLCTKASYLANSDLNLQLIAKSLPTALIQAYLPRQMTVKSLINGNIDIQRQKNTLSGRYRVDMTPAQIFLTTQKTKREINLGASSVSGTLNGDKVSADINLLLVGHDYLQGHILMDTGKTQALSGKIAASLADFLLLQAFVPQLSDIKGLLKADLDLQGSLKKPLITGYFDLSNGAVNIGQAEAGQMGLRSIDFHAVTTGHRLQLQGSAIPVAINKPNATETLNIKSIINFDADLQQDNGLAGNFHLVMPTNTSLSLVSKEARHEIVLGASSLTGNIHGELISANLEVALTGSDYVRGKLQINTGKTQALSGQATALIGNFTFIEPFAPQLSHVKGLLKADLTVTGTTQNPLANGGIQLSNGAADVDQLGLGIHDVSLQAMTALGQSDILQIKGTAKSGDGLIKVDGTMGLQPEKHYPIALTLTGKDFEIAKLPEAQIAVSPDLKIALTGQQKHISGQLGVPKAILKIQDIPENAVKVSADEIIIGEEKPEDNTLPAPDINADIDVKLGKQVSFTGQGLQTNLLGNLKIIKTGAKMAMQGNVDMDKASYKRFGQALTVRKGQLLFNGPVDNPWLAVEAIRLSKSKKVTAILKLTGSLKAPQTLISSEPALPESEALAYLVTGGPLNEVSKKDSNMLASAALSYGAGQTSWLAEKLGINEFKVEEGNTLQDTLLVMGQYLTPDFYIGTKIGMFNKQASLVLKRKLTNTINVETQTGTSQRIKLNYEFDGD</sequence>
<keyword evidence="7" id="KW-1185">Reference proteome</keyword>
<gene>
    <name evidence="6" type="primary">tamB</name>
    <name evidence="6" type="ORF">CRENPOLYSF2_1130003</name>
</gene>
<name>A0A1R4GZD7_9GAMM</name>
<accession>A0A1R4GZD7</accession>
<dbReference type="RefSeq" id="WP_087145570.1">
    <property type="nucleotide sequence ID" value="NZ_FUKJ01000017.1"/>
</dbReference>
<dbReference type="Pfam" id="PF04357">
    <property type="entry name" value="TamB"/>
    <property type="match status" value="1"/>
</dbReference>
<dbReference type="PANTHER" id="PTHR36985:SF1">
    <property type="entry name" value="TRANSLOCATION AND ASSEMBLY MODULE SUBUNIT TAMB"/>
    <property type="match status" value="1"/>
</dbReference>
<evidence type="ECO:0000256" key="1">
    <source>
        <dbReference type="ARBA" id="ARBA00004167"/>
    </source>
</evidence>
<keyword evidence="3" id="KW-1133">Transmembrane helix</keyword>